<evidence type="ECO:0000313" key="2">
    <source>
        <dbReference type="EMBL" id="KAF2654886.1"/>
    </source>
</evidence>
<feature type="chain" id="PRO_5025455950" description="Ubiquitin 3 binding protein But2 C-terminal domain-containing protein" evidence="1">
    <location>
        <begin position="18"/>
        <end position="281"/>
    </location>
</feature>
<keyword evidence="3" id="KW-1185">Reference proteome</keyword>
<dbReference type="EMBL" id="MU004357">
    <property type="protein sequence ID" value="KAF2654886.1"/>
    <property type="molecule type" value="Genomic_DNA"/>
</dbReference>
<dbReference type="OrthoDB" id="3786098at2759"/>
<name>A0A6A6T4R6_9PLEO</name>
<dbReference type="Proteomes" id="UP000799324">
    <property type="component" value="Unassembled WGS sequence"/>
</dbReference>
<accession>A0A6A6T4R6</accession>
<proteinExistence type="predicted"/>
<organism evidence="2 3">
    <name type="scientific">Lophiostoma macrostomum CBS 122681</name>
    <dbReference type="NCBI Taxonomy" id="1314788"/>
    <lineage>
        <taxon>Eukaryota</taxon>
        <taxon>Fungi</taxon>
        <taxon>Dikarya</taxon>
        <taxon>Ascomycota</taxon>
        <taxon>Pezizomycotina</taxon>
        <taxon>Dothideomycetes</taxon>
        <taxon>Pleosporomycetidae</taxon>
        <taxon>Pleosporales</taxon>
        <taxon>Lophiostomataceae</taxon>
        <taxon>Lophiostoma</taxon>
    </lineage>
</organism>
<evidence type="ECO:0008006" key="4">
    <source>
        <dbReference type="Google" id="ProtNLM"/>
    </source>
</evidence>
<evidence type="ECO:0000313" key="3">
    <source>
        <dbReference type="Proteomes" id="UP000799324"/>
    </source>
</evidence>
<reference evidence="2" key="1">
    <citation type="journal article" date="2020" name="Stud. Mycol.">
        <title>101 Dothideomycetes genomes: a test case for predicting lifestyles and emergence of pathogens.</title>
        <authorList>
            <person name="Haridas S."/>
            <person name="Albert R."/>
            <person name="Binder M."/>
            <person name="Bloem J."/>
            <person name="Labutti K."/>
            <person name="Salamov A."/>
            <person name="Andreopoulos B."/>
            <person name="Baker S."/>
            <person name="Barry K."/>
            <person name="Bills G."/>
            <person name="Bluhm B."/>
            <person name="Cannon C."/>
            <person name="Castanera R."/>
            <person name="Culley D."/>
            <person name="Daum C."/>
            <person name="Ezra D."/>
            <person name="Gonzalez J."/>
            <person name="Henrissat B."/>
            <person name="Kuo A."/>
            <person name="Liang C."/>
            <person name="Lipzen A."/>
            <person name="Lutzoni F."/>
            <person name="Magnuson J."/>
            <person name="Mondo S."/>
            <person name="Nolan M."/>
            <person name="Ohm R."/>
            <person name="Pangilinan J."/>
            <person name="Park H.-J."/>
            <person name="Ramirez L."/>
            <person name="Alfaro M."/>
            <person name="Sun H."/>
            <person name="Tritt A."/>
            <person name="Yoshinaga Y."/>
            <person name="Zwiers L.-H."/>
            <person name="Turgeon B."/>
            <person name="Goodwin S."/>
            <person name="Spatafora J."/>
            <person name="Crous P."/>
            <person name="Grigoriev I."/>
        </authorList>
    </citation>
    <scope>NUCLEOTIDE SEQUENCE</scope>
    <source>
        <strain evidence="2">CBS 122681</strain>
    </source>
</reference>
<protein>
    <recommendedName>
        <fullName evidence="4">Ubiquitin 3 binding protein But2 C-terminal domain-containing protein</fullName>
    </recommendedName>
</protein>
<dbReference type="AlphaFoldDB" id="A0A6A6T4R6"/>
<sequence>MRLSILLPALLSATASCLPALPEAMQVDPHPVRTVGRACTGENMSGNCTQLVETQPNKCMKSINGNFPFRRSTRSLNLTSAVNCAFFQVEACIHPNGSLPAMLFAGPAPMPFLNSNLHYGIAAYLCGDAATRMWFPGGNATVPPGTVIIRNQDEGGDGGRDGEQDKEVEVEVRTDGTDSRAATLYKSTTFSSPPSEQLPIPIPSSSSPPFCTDLSNVYGNFEGQVRGVAVEAGFRCTFYTEKKCATTGFSWTLGKETERVEMRDSPKVCEGIRSVVCVGWK</sequence>
<feature type="signal peptide" evidence="1">
    <location>
        <begin position="1"/>
        <end position="17"/>
    </location>
</feature>
<gene>
    <name evidence="2" type="ORF">K491DRAFT_779186</name>
</gene>
<evidence type="ECO:0000256" key="1">
    <source>
        <dbReference type="SAM" id="SignalP"/>
    </source>
</evidence>
<keyword evidence="1" id="KW-0732">Signal</keyword>
<dbReference type="PROSITE" id="PS51257">
    <property type="entry name" value="PROKAR_LIPOPROTEIN"/>
    <property type="match status" value="1"/>
</dbReference>